<gene>
    <name evidence="12" type="primary">LOC112928328</name>
</gene>
<keyword evidence="8" id="KW-0807">Transducer</keyword>
<dbReference type="PROSITE" id="PS50262">
    <property type="entry name" value="G_PROTEIN_RECEP_F1_2"/>
    <property type="match status" value="1"/>
</dbReference>
<feature type="domain" description="G-protein coupled receptors family 1 profile" evidence="10">
    <location>
        <begin position="24"/>
        <end position="275"/>
    </location>
</feature>
<keyword evidence="2" id="KW-1003">Cell membrane</keyword>
<accession>A0ABM4Y9G2</accession>
<dbReference type="GeneID" id="112928328"/>
<proteinExistence type="predicted"/>
<evidence type="ECO:0000256" key="1">
    <source>
        <dbReference type="ARBA" id="ARBA00004651"/>
    </source>
</evidence>
<evidence type="ECO:0000256" key="2">
    <source>
        <dbReference type="ARBA" id="ARBA00022475"/>
    </source>
</evidence>
<keyword evidence="6 9" id="KW-0472">Membrane</keyword>
<dbReference type="PANTHER" id="PTHR45822:SF1">
    <property type="entry name" value="G-PROTEIN COUPLED RECEPTORS FAMILY 1 PROFILE DOMAIN-CONTAINING PROTEIN"/>
    <property type="match status" value="1"/>
</dbReference>
<evidence type="ECO:0000256" key="5">
    <source>
        <dbReference type="ARBA" id="ARBA00023040"/>
    </source>
</evidence>
<dbReference type="PANTHER" id="PTHR45822">
    <property type="entry name" value="FREE FATTY ACID RECEPTOR 2-RELATED"/>
    <property type="match status" value="1"/>
</dbReference>
<evidence type="ECO:0000313" key="12">
    <source>
        <dbReference type="RefSeq" id="XP_072586925.1"/>
    </source>
</evidence>
<evidence type="ECO:0000256" key="9">
    <source>
        <dbReference type="SAM" id="Phobius"/>
    </source>
</evidence>
<keyword evidence="11" id="KW-1185">Reference proteome</keyword>
<organism evidence="11 12">
    <name type="scientific">Vulpes vulpes</name>
    <name type="common">Red fox</name>
    <dbReference type="NCBI Taxonomy" id="9627"/>
    <lineage>
        <taxon>Eukaryota</taxon>
        <taxon>Metazoa</taxon>
        <taxon>Chordata</taxon>
        <taxon>Craniata</taxon>
        <taxon>Vertebrata</taxon>
        <taxon>Euteleostomi</taxon>
        <taxon>Mammalia</taxon>
        <taxon>Eutheria</taxon>
        <taxon>Laurasiatheria</taxon>
        <taxon>Carnivora</taxon>
        <taxon>Caniformia</taxon>
        <taxon>Canidae</taxon>
        <taxon>Vulpes</taxon>
    </lineage>
</organism>
<keyword evidence="4 9" id="KW-1133">Transmembrane helix</keyword>
<keyword evidence="7" id="KW-0675">Receptor</keyword>
<dbReference type="InterPro" id="IPR017452">
    <property type="entry name" value="GPCR_Rhodpsn_7TM"/>
</dbReference>
<keyword evidence="5" id="KW-0297">G-protein coupled receptor</keyword>
<dbReference type="RefSeq" id="XP_072586925.1">
    <property type="nucleotide sequence ID" value="XM_072730824.1"/>
</dbReference>
<dbReference type="InterPro" id="IPR000276">
    <property type="entry name" value="GPCR_Rhodpsn"/>
</dbReference>
<evidence type="ECO:0000256" key="8">
    <source>
        <dbReference type="ARBA" id="ARBA00023224"/>
    </source>
</evidence>
<sequence>MSPAPRAVSSYSVYIIYFLIGLPANLLALRAFMGLVRQPHPAPVHILLLSPTLVDLLLLLLLLLPFMIDAAYGFRWPLVDVLCAFTAYGFYSSIYCSVWLLAGISIECYGSVAVPVQYKLSRKPVYGVTASLFFCLLSFGNCSIVTIVHYLPSSSTTYHCRRPPFCYENFTTEQLAMLLPVQLELCLVLFLIPMVVTIFCYWRFVHIMLSRPQVGMRKHWRAVKLATVTLFNFLVCFGPYNVFLVLRFLKKDSESWQVCAVLLSALSACIDPLIFYFFSSAVRKAFDKKRLQSLQNWGASLAVFCKRRAGEPATERRLATAATQGVECGPRSAPLPLLASPVARGTACNLPGPSAFLGSPAPCLYD</sequence>
<dbReference type="Proteomes" id="UP001652641">
    <property type="component" value="Chromosome 1"/>
</dbReference>
<dbReference type="InterPro" id="IPR013312">
    <property type="entry name" value="GPR40-rel_orph"/>
</dbReference>
<dbReference type="PRINTS" id="PR01904">
    <property type="entry name" value="GPR40FAMILY"/>
</dbReference>
<evidence type="ECO:0000256" key="3">
    <source>
        <dbReference type="ARBA" id="ARBA00022692"/>
    </source>
</evidence>
<protein>
    <submittedName>
        <fullName evidence="12">Free fatty acid receptor 2-like</fullName>
    </submittedName>
</protein>
<reference evidence="12" key="2">
    <citation type="submission" date="2025-08" db="UniProtKB">
        <authorList>
            <consortium name="RefSeq"/>
        </authorList>
    </citation>
    <scope>IDENTIFICATION</scope>
    <source>
        <tissue evidence="12">Cell line</tissue>
    </source>
</reference>
<feature type="transmembrane region" description="Helical" evidence="9">
    <location>
        <begin position="255"/>
        <end position="278"/>
    </location>
</feature>
<feature type="transmembrane region" description="Helical" evidence="9">
    <location>
        <begin position="88"/>
        <end position="113"/>
    </location>
</feature>
<evidence type="ECO:0000256" key="4">
    <source>
        <dbReference type="ARBA" id="ARBA00022989"/>
    </source>
</evidence>
<evidence type="ECO:0000313" key="11">
    <source>
        <dbReference type="Proteomes" id="UP001652641"/>
    </source>
</evidence>
<dbReference type="SUPFAM" id="SSF81321">
    <property type="entry name" value="Family A G protein-coupled receptor-like"/>
    <property type="match status" value="1"/>
</dbReference>
<dbReference type="Pfam" id="PF00001">
    <property type="entry name" value="7tm_1"/>
    <property type="match status" value="1"/>
</dbReference>
<feature type="transmembrane region" description="Helical" evidence="9">
    <location>
        <begin position="181"/>
        <end position="204"/>
    </location>
</feature>
<name>A0ABM4Y9G2_VULVU</name>
<keyword evidence="3 9" id="KW-0812">Transmembrane</keyword>
<feature type="transmembrane region" description="Helical" evidence="9">
    <location>
        <begin position="125"/>
        <end position="151"/>
    </location>
</feature>
<feature type="transmembrane region" description="Helical" evidence="9">
    <location>
        <begin position="44"/>
        <end position="68"/>
    </location>
</feature>
<evidence type="ECO:0000256" key="7">
    <source>
        <dbReference type="ARBA" id="ARBA00023170"/>
    </source>
</evidence>
<feature type="transmembrane region" description="Helical" evidence="9">
    <location>
        <begin position="12"/>
        <end position="32"/>
    </location>
</feature>
<evidence type="ECO:0000259" key="10">
    <source>
        <dbReference type="PROSITE" id="PS50262"/>
    </source>
</evidence>
<evidence type="ECO:0000256" key="6">
    <source>
        <dbReference type="ARBA" id="ARBA00023136"/>
    </source>
</evidence>
<dbReference type="Gene3D" id="1.20.1070.10">
    <property type="entry name" value="Rhodopsin 7-helix transmembrane proteins"/>
    <property type="match status" value="1"/>
</dbReference>
<dbReference type="PRINTS" id="PR00237">
    <property type="entry name" value="GPCRRHODOPSN"/>
</dbReference>
<reference evidence="11" key="1">
    <citation type="submission" date="2025-05" db="UniProtKB">
        <authorList>
            <consortium name="RefSeq"/>
        </authorList>
    </citation>
    <scope>NUCLEOTIDE SEQUENCE [LARGE SCALE GENOMIC DNA]</scope>
</reference>
<comment type="subcellular location">
    <subcellularLocation>
        <location evidence="1">Cell membrane</location>
        <topology evidence="1">Multi-pass membrane protein</topology>
    </subcellularLocation>
</comment>
<feature type="transmembrane region" description="Helical" evidence="9">
    <location>
        <begin position="225"/>
        <end position="249"/>
    </location>
</feature>